<dbReference type="GO" id="GO:0009898">
    <property type="term" value="C:cytoplasmic side of plasma membrane"/>
    <property type="evidence" value="ECO:0007669"/>
    <property type="project" value="TreeGrafter"/>
</dbReference>
<dbReference type="EMBL" id="PFNG01000128">
    <property type="protein sequence ID" value="PIZ39163.1"/>
    <property type="molecule type" value="Genomic_DNA"/>
</dbReference>
<name>A0A2M7T850_9ACTN</name>
<feature type="domain" description="Response regulatory" evidence="2">
    <location>
        <begin position="5"/>
        <end position="120"/>
    </location>
</feature>
<dbReference type="SUPFAM" id="SSF52172">
    <property type="entry name" value="CheY-like"/>
    <property type="match status" value="1"/>
</dbReference>
<dbReference type="PROSITE" id="PS50110">
    <property type="entry name" value="RESPONSE_REGULATORY"/>
    <property type="match status" value="1"/>
</dbReference>
<accession>A0A2M7T850</accession>
<organism evidence="3 4">
    <name type="scientific">Candidatus Aquicultor secundus</name>
    <dbReference type="NCBI Taxonomy" id="1973895"/>
    <lineage>
        <taxon>Bacteria</taxon>
        <taxon>Bacillati</taxon>
        <taxon>Actinomycetota</taxon>
        <taxon>Candidatus Aquicultoria</taxon>
        <taxon>Candidatus Aquicultorales</taxon>
        <taxon>Candidatus Aquicultoraceae</taxon>
        <taxon>Candidatus Aquicultor</taxon>
    </lineage>
</organism>
<dbReference type="InterPro" id="IPR002586">
    <property type="entry name" value="CobQ/CobB/MinD/ParA_Nub-bd_dom"/>
</dbReference>
<evidence type="ECO:0000313" key="3">
    <source>
        <dbReference type="EMBL" id="PIZ39163.1"/>
    </source>
</evidence>
<dbReference type="Proteomes" id="UP000230956">
    <property type="component" value="Unassembled WGS sequence"/>
</dbReference>
<dbReference type="AlphaFoldDB" id="A0A2M7T850"/>
<evidence type="ECO:0000313" key="4">
    <source>
        <dbReference type="Proteomes" id="UP000230956"/>
    </source>
</evidence>
<comment type="caution">
    <text evidence="1">Lacks conserved residue(s) required for the propagation of feature annotation.</text>
</comment>
<dbReference type="PANTHER" id="PTHR43384:SF13">
    <property type="entry name" value="SLR0110 PROTEIN"/>
    <property type="match status" value="1"/>
</dbReference>
<dbReference type="PANTHER" id="PTHR43384">
    <property type="entry name" value="SEPTUM SITE-DETERMINING PROTEIN MIND HOMOLOG, CHLOROPLASTIC-RELATED"/>
    <property type="match status" value="1"/>
</dbReference>
<dbReference type="GO" id="GO:0000160">
    <property type="term" value="P:phosphorelay signal transduction system"/>
    <property type="evidence" value="ECO:0007669"/>
    <property type="project" value="InterPro"/>
</dbReference>
<reference evidence="4" key="1">
    <citation type="submission" date="2017-09" db="EMBL/GenBank/DDBJ databases">
        <title>Depth-based differentiation of microbial function through sediment-hosted aquifers and enrichment of novel symbionts in the deep terrestrial subsurface.</title>
        <authorList>
            <person name="Probst A.J."/>
            <person name="Ladd B."/>
            <person name="Jarett J.K."/>
            <person name="Geller-Mcgrath D.E."/>
            <person name="Sieber C.M.K."/>
            <person name="Emerson J.B."/>
            <person name="Anantharaman K."/>
            <person name="Thomas B.C."/>
            <person name="Malmstrom R."/>
            <person name="Stieglmeier M."/>
            <person name="Klingl A."/>
            <person name="Woyke T."/>
            <person name="Ryan C.M."/>
            <person name="Banfield J.F."/>
        </authorList>
    </citation>
    <scope>NUCLEOTIDE SEQUENCE [LARGE SCALE GENOMIC DNA]</scope>
</reference>
<proteinExistence type="predicted"/>
<dbReference type="SUPFAM" id="SSF52540">
    <property type="entry name" value="P-loop containing nucleoside triphosphate hydrolases"/>
    <property type="match status" value="1"/>
</dbReference>
<dbReference type="GO" id="GO:0005524">
    <property type="term" value="F:ATP binding"/>
    <property type="evidence" value="ECO:0007669"/>
    <property type="project" value="TreeGrafter"/>
</dbReference>
<dbReference type="InterPro" id="IPR027417">
    <property type="entry name" value="P-loop_NTPase"/>
</dbReference>
<dbReference type="GO" id="GO:0016887">
    <property type="term" value="F:ATP hydrolysis activity"/>
    <property type="evidence" value="ECO:0007669"/>
    <property type="project" value="TreeGrafter"/>
</dbReference>
<gene>
    <name evidence="3" type="ORF">COY37_05290</name>
</gene>
<dbReference type="Gene3D" id="3.40.50.2300">
    <property type="match status" value="1"/>
</dbReference>
<evidence type="ECO:0000256" key="1">
    <source>
        <dbReference type="PROSITE-ProRule" id="PRU00169"/>
    </source>
</evidence>
<protein>
    <recommendedName>
        <fullName evidence="2">Response regulatory domain-containing protein</fullName>
    </recommendedName>
</protein>
<comment type="caution">
    <text evidence="3">The sequence shown here is derived from an EMBL/GenBank/DDBJ whole genome shotgun (WGS) entry which is preliminary data.</text>
</comment>
<dbReference type="GO" id="GO:0005829">
    <property type="term" value="C:cytosol"/>
    <property type="evidence" value="ECO:0007669"/>
    <property type="project" value="TreeGrafter"/>
</dbReference>
<dbReference type="GO" id="GO:0051782">
    <property type="term" value="P:negative regulation of cell division"/>
    <property type="evidence" value="ECO:0007669"/>
    <property type="project" value="TreeGrafter"/>
</dbReference>
<evidence type="ECO:0000259" key="2">
    <source>
        <dbReference type="PROSITE" id="PS50110"/>
    </source>
</evidence>
<dbReference type="Gene3D" id="3.40.50.300">
    <property type="entry name" value="P-loop containing nucleotide triphosphate hydrolases"/>
    <property type="match status" value="1"/>
</dbReference>
<dbReference type="InterPro" id="IPR050625">
    <property type="entry name" value="ParA/MinD_ATPase"/>
</dbReference>
<dbReference type="InterPro" id="IPR011006">
    <property type="entry name" value="CheY-like_superfamily"/>
</dbReference>
<dbReference type="Pfam" id="PF01656">
    <property type="entry name" value="CbiA"/>
    <property type="match status" value="1"/>
</dbReference>
<sequence length="390" mass="42638">MKMIKIALVDPDRRFAEEIERMLEERTDIELTAPALDLNQALMLIETQHPQVLIIGPGIGSDISTVFVKKLTAEHPIGCIVLTFNLTDRLKVAAIKANVVEAIEVPVEPEKIIAAIQTAAGYAQQLTVKEDVVVSDHKCTVITVFSTKGGVGKTVLSTNIATSIAQRTDYKVVLVDLDLQFGDVGIAMGLSPDRTMLEFADHLVGIDDEKIDELLVKHESGVNVLLAPKNPESADLISGECVGSIMSVLKNYADFIIVDTPASFNDNVLAVLDATDEICIVLTMDMPGVKNIKLCLRTLGDLRYSREKQRLVVNRVESNVGLKVSEIEKVLGMRSIARIESDKAVPLAVNKGVPVVVDAPKLPVSKELEDLALFYVSKYQPDWVDLRKTS</sequence>
<dbReference type="InterPro" id="IPR001789">
    <property type="entry name" value="Sig_transdc_resp-reg_receiver"/>
</dbReference>